<keyword evidence="3" id="KW-1185">Reference proteome</keyword>
<sequence>MTAPAEAWVPVPLSVAWRGTSTDLDRPQPLAHDHFTRRQHRLGIMNPETKIILEEINRRFNEHDQKWDSRFADQDARLSRQIRDFEQAQEGRMAALEKVTASLDEWRPSIEGIVDDMKLDISKSKLEVSKISRNWERAILEQPAYHAGRLCRRSVSCRASIHQRSSKSAQWALRQQSPPGEWIWGSFYPDSFPGQGGTTGVGHNGFQPPKLPKFDFPKFDGSQPKYWLSQCKDYFDLYGTEPHMWVRVAKMHFTHAAKRWYPSVESQLQSATWPTFTRFGQDEHELLLRQLFQIRQTNSAQEYIDQFIAIVDDLSAYGGTTDPLYYAMRFVDGLKDYIRAAVALHRPQNLDTACLLAKLQEEVADPAKKRDFRRAEHPAGPHPYAPRALPLPPPPPRLALPAAEVKPVVDAGRGPTLDERWSALRTTQRAQGLCMRCGGKWSRDHQCPAAVQLHVVQELLDVFHEATPIEAADSVQETEPEQLFLSLSMAADCQFSSDLKVLPLSSYDMILGLDWLEAHSPMAVHWGQKWIQLQHQGITVQLVGILPDLTAEAVLQLCSLDHQQPSDPPAYPVEVRQLIQDYSGLFDPPNQLPPSHNCDHSIPLVPGAAPIYSRPYRFSPAIKDEFFVGDSEATGVVDVVLARSRWSAGLLPTLSNLLDESTSTVKTARTGRWSDSRDSQRQYRVCLSPAPHHRMRSHHVSARRLLRTPWPPAAVAQP</sequence>
<dbReference type="InterPro" id="IPR032567">
    <property type="entry name" value="RTL1-rel"/>
</dbReference>
<dbReference type="OrthoDB" id="693631at2759"/>
<dbReference type="AlphaFoldDB" id="A0A811QNQ7"/>
<dbReference type="Pfam" id="PF03732">
    <property type="entry name" value="Retrotrans_gag"/>
    <property type="match status" value="1"/>
</dbReference>
<proteinExistence type="predicted"/>
<evidence type="ECO:0000313" key="2">
    <source>
        <dbReference type="EMBL" id="CAD6259350.1"/>
    </source>
</evidence>
<dbReference type="PANTHER" id="PTHR15503:SF22">
    <property type="entry name" value="TRANSPOSON TY3-I GAG POLYPROTEIN"/>
    <property type="match status" value="1"/>
</dbReference>
<name>A0A811QNQ7_9POAL</name>
<dbReference type="PANTHER" id="PTHR15503">
    <property type="entry name" value="LDOC1 RELATED"/>
    <property type="match status" value="1"/>
</dbReference>
<dbReference type="Proteomes" id="UP000604825">
    <property type="component" value="Unassembled WGS sequence"/>
</dbReference>
<feature type="domain" description="Retrotransposon gag" evidence="1">
    <location>
        <begin position="248"/>
        <end position="335"/>
    </location>
</feature>
<protein>
    <recommendedName>
        <fullName evidence="1">Retrotransposon gag domain-containing protein</fullName>
    </recommendedName>
</protein>
<evidence type="ECO:0000259" key="1">
    <source>
        <dbReference type="Pfam" id="PF03732"/>
    </source>
</evidence>
<dbReference type="InterPro" id="IPR005162">
    <property type="entry name" value="Retrotrans_gag_dom"/>
</dbReference>
<reference evidence="2" key="1">
    <citation type="submission" date="2020-10" db="EMBL/GenBank/DDBJ databases">
        <authorList>
            <person name="Han B."/>
            <person name="Lu T."/>
            <person name="Zhao Q."/>
            <person name="Huang X."/>
            <person name="Zhao Y."/>
        </authorList>
    </citation>
    <scope>NUCLEOTIDE SEQUENCE</scope>
</reference>
<organism evidence="2 3">
    <name type="scientific">Miscanthus lutarioriparius</name>
    <dbReference type="NCBI Taxonomy" id="422564"/>
    <lineage>
        <taxon>Eukaryota</taxon>
        <taxon>Viridiplantae</taxon>
        <taxon>Streptophyta</taxon>
        <taxon>Embryophyta</taxon>
        <taxon>Tracheophyta</taxon>
        <taxon>Spermatophyta</taxon>
        <taxon>Magnoliopsida</taxon>
        <taxon>Liliopsida</taxon>
        <taxon>Poales</taxon>
        <taxon>Poaceae</taxon>
        <taxon>PACMAD clade</taxon>
        <taxon>Panicoideae</taxon>
        <taxon>Andropogonodae</taxon>
        <taxon>Andropogoneae</taxon>
        <taxon>Saccharinae</taxon>
        <taxon>Miscanthus</taxon>
    </lineage>
</organism>
<gene>
    <name evidence="2" type="ORF">NCGR_LOCUS42790</name>
</gene>
<evidence type="ECO:0000313" key="3">
    <source>
        <dbReference type="Proteomes" id="UP000604825"/>
    </source>
</evidence>
<accession>A0A811QNQ7</accession>
<comment type="caution">
    <text evidence="2">The sequence shown here is derived from an EMBL/GenBank/DDBJ whole genome shotgun (WGS) entry which is preliminary data.</text>
</comment>
<dbReference type="EMBL" id="CAJGYO010000011">
    <property type="protein sequence ID" value="CAD6259350.1"/>
    <property type="molecule type" value="Genomic_DNA"/>
</dbReference>